<dbReference type="PROSITE" id="PS50006">
    <property type="entry name" value="FHA_DOMAIN"/>
    <property type="match status" value="1"/>
</dbReference>
<feature type="region of interest" description="Disordered" evidence="5">
    <location>
        <begin position="638"/>
        <end position="657"/>
    </location>
</feature>
<evidence type="ECO:0000256" key="2">
    <source>
        <dbReference type="ARBA" id="ARBA00022741"/>
    </source>
</evidence>
<dbReference type="PANTHER" id="PTHR24347">
    <property type="entry name" value="SERINE/THREONINE-PROTEIN KINASE"/>
    <property type="match status" value="1"/>
</dbReference>
<dbReference type="Proteomes" id="UP001224890">
    <property type="component" value="Unassembled WGS sequence"/>
</dbReference>
<sequence>MENANVIACLFPHDGHGKKASEAIESSPYYVPPQLAQPSRTRRRRRDRHERESTEPLQDPGLSALDYLPRLLIGFSDIPRTDKGLIFGSNKNCDIQLPFPGVSNIHFSLTFDEFNRPIIKDLNSLRGTQITYNGEGEGVRRDFQWIVGGHDIPQKMESIIITVPKAVSFQIVTQPHDIQSPEYIDGVRRFRQGTAATEDLLEDLGLSYPPTRGAQTPGTGDISLRKTLGEGAFGVVTHLWNVSTGEERVVKSPNPKAIQNGQFNPGTWKREAYIMSLVSHERIVKLIESFSTPHYELHIEYMPYGSLEDHDDISYDETLMIVHQCSSALAYLHDFETPIAHRDIKPANILVESRSEYSISVKLGDFGLSRHSSELMTFCGTALYLAPEVYSDMRSQASYTEAVDIWSLGVVGCRLVYGLPHYKDEYKKNRVAWCEKIVKAMQRKVDRQPTALGSILVECMVVLSPDTRSSAGYCCSALENLLQPEQGFSQQLASSTYSREEDQETLRYASLNDDAGNLSTIICQPRPTRAVTPSLFIRSRAPPPESLLLSEVNPHYGESEVPLSSAIRHYNSWQAGHEMARFVEDYSVDPLNSLYVGSSLASHLVEDNPEEWASDFLGGSSQQNQGWAGGLETATVSESRIPRGGSGGWRVASGPEPVEEGNAIDAEDYDERANAALMLQALGQGQWSNFEVCD</sequence>
<dbReference type="Pfam" id="PF00069">
    <property type="entry name" value="Pkinase"/>
    <property type="match status" value="1"/>
</dbReference>
<evidence type="ECO:0000259" key="7">
    <source>
        <dbReference type="PROSITE" id="PS50011"/>
    </source>
</evidence>
<organism evidence="8 9">
    <name type="scientific">Colletotrichum godetiae</name>
    <dbReference type="NCBI Taxonomy" id="1209918"/>
    <lineage>
        <taxon>Eukaryota</taxon>
        <taxon>Fungi</taxon>
        <taxon>Dikarya</taxon>
        <taxon>Ascomycota</taxon>
        <taxon>Pezizomycotina</taxon>
        <taxon>Sordariomycetes</taxon>
        <taxon>Hypocreomycetidae</taxon>
        <taxon>Glomerellales</taxon>
        <taxon>Glomerellaceae</taxon>
        <taxon>Colletotrichum</taxon>
        <taxon>Colletotrichum acutatum species complex</taxon>
    </lineage>
</organism>
<dbReference type="GO" id="GO:0005524">
    <property type="term" value="F:ATP binding"/>
    <property type="evidence" value="ECO:0007669"/>
    <property type="project" value="UniProtKB-UniRule"/>
</dbReference>
<evidence type="ECO:0000256" key="5">
    <source>
        <dbReference type="SAM" id="MobiDB-lite"/>
    </source>
</evidence>
<dbReference type="GO" id="GO:0004672">
    <property type="term" value="F:protein kinase activity"/>
    <property type="evidence" value="ECO:0007669"/>
    <property type="project" value="InterPro"/>
</dbReference>
<keyword evidence="8" id="KW-0808">Transferase</keyword>
<evidence type="ECO:0000256" key="3">
    <source>
        <dbReference type="ARBA" id="ARBA00022840"/>
    </source>
</evidence>
<dbReference type="RefSeq" id="XP_060421622.1">
    <property type="nucleotide sequence ID" value="XM_060580308.1"/>
</dbReference>
<dbReference type="InterPro" id="IPR008271">
    <property type="entry name" value="Ser/Thr_kinase_AS"/>
</dbReference>
<evidence type="ECO:0000256" key="4">
    <source>
        <dbReference type="PROSITE-ProRule" id="PRU10141"/>
    </source>
</evidence>
<dbReference type="AlphaFoldDB" id="A0AAJ0A6M3"/>
<keyword evidence="8" id="KW-0418">Kinase</keyword>
<keyword evidence="9" id="KW-1185">Reference proteome</keyword>
<name>A0AAJ0A6M3_9PEZI</name>
<dbReference type="SUPFAM" id="SSF56112">
    <property type="entry name" value="Protein kinase-like (PK-like)"/>
    <property type="match status" value="1"/>
</dbReference>
<dbReference type="InterPro" id="IPR008984">
    <property type="entry name" value="SMAD_FHA_dom_sf"/>
</dbReference>
<dbReference type="InterPro" id="IPR017441">
    <property type="entry name" value="Protein_kinase_ATP_BS"/>
</dbReference>
<keyword evidence="2 4" id="KW-0547">Nucleotide-binding</keyword>
<dbReference type="PROSITE" id="PS00108">
    <property type="entry name" value="PROTEIN_KINASE_ST"/>
    <property type="match status" value="1"/>
</dbReference>
<gene>
    <name evidence="8" type="ORF">BDP55DRAFT_735358</name>
</gene>
<evidence type="ECO:0000256" key="1">
    <source>
        <dbReference type="ARBA" id="ARBA00005575"/>
    </source>
</evidence>
<evidence type="ECO:0000259" key="6">
    <source>
        <dbReference type="PROSITE" id="PS50006"/>
    </source>
</evidence>
<dbReference type="SMART" id="SM00220">
    <property type="entry name" value="S_TKc"/>
    <property type="match status" value="1"/>
</dbReference>
<dbReference type="InterPro" id="IPR011009">
    <property type="entry name" value="Kinase-like_dom_sf"/>
</dbReference>
<comment type="caution">
    <text evidence="8">The sequence shown here is derived from an EMBL/GenBank/DDBJ whole genome shotgun (WGS) entry which is preliminary data.</text>
</comment>
<dbReference type="GeneID" id="85464834"/>
<dbReference type="SUPFAM" id="SSF49879">
    <property type="entry name" value="SMAD/FHA domain"/>
    <property type="match status" value="1"/>
</dbReference>
<keyword evidence="3 4" id="KW-0067">ATP-binding</keyword>
<dbReference type="InterPro" id="IPR000719">
    <property type="entry name" value="Prot_kinase_dom"/>
</dbReference>
<feature type="domain" description="FHA" evidence="6">
    <location>
        <begin position="85"/>
        <end position="131"/>
    </location>
</feature>
<protein>
    <submittedName>
        <fullName evidence="8">Tousled-like kinase</fullName>
    </submittedName>
</protein>
<dbReference type="Pfam" id="PF00498">
    <property type="entry name" value="FHA"/>
    <property type="match status" value="1"/>
</dbReference>
<evidence type="ECO:0000313" key="8">
    <source>
        <dbReference type="EMBL" id="KAK1656858.1"/>
    </source>
</evidence>
<dbReference type="PROSITE" id="PS50011">
    <property type="entry name" value="PROTEIN_KINASE_DOM"/>
    <property type="match status" value="1"/>
</dbReference>
<dbReference type="SMART" id="SM00240">
    <property type="entry name" value="FHA"/>
    <property type="match status" value="1"/>
</dbReference>
<dbReference type="InterPro" id="IPR000253">
    <property type="entry name" value="FHA_dom"/>
</dbReference>
<dbReference type="Gene3D" id="1.10.510.10">
    <property type="entry name" value="Transferase(Phosphotransferase) domain 1"/>
    <property type="match status" value="1"/>
</dbReference>
<dbReference type="PROSITE" id="PS00107">
    <property type="entry name" value="PROTEIN_KINASE_ATP"/>
    <property type="match status" value="1"/>
</dbReference>
<accession>A0AAJ0A6M3</accession>
<feature type="region of interest" description="Disordered" evidence="5">
    <location>
        <begin position="29"/>
        <end position="61"/>
    </location>
</feature>
<feature type="domain" description="Protein kinase" evidence="7">
    <location>
        <begin position="222"/>
        <end position="482"/>
    </location>
</feature>
<proteinExistence type="inferred from homology"/>
<reference evidence="8" key="1">
    <citation type="submission" date="2021-06" db="EMBL/GenBank/DDBJ databases">
        <title>Comparative genomics, transcriptomics and evolutionary studies reveal genomic signatures of adaptation to plant cell wall in hemibiotrophic fungi.</title>
        <authorList>
            <consortium name="DOE Joint Genome Institute"/>
            <person name="Baroncelli R."/>
            <person name="Diaz J.F."/>
            <person name="Benocci T."/>
            <person name="Peng M."/>
            <person name="Battaglia E."/>
            <person name="Haridas S."/>
            <person name="Andreopoulos W."/>
            <person name="Labutti K."/>
            <person name="Pangilinan J."/>
            <person name="Floch G.L."/>
            <person name="Makela M.R."/>
            <person name="Henrissat B."/>
            <person name="Grigoriev I.V."/>
            <person name="Crouch J.A."/>
            <person name="De Vries R.P."/>
            <person name="Sukno S.A."/>
            <person name="Thon M.R."/>
        </authorList>
    </citation>
    <scope>NUCLEOTIDE SEQUENCE</scope>
    <source>
        <strain evidence="8">CBS 193.32</strain>
    </source>
</reference>
<feature type="binding site" evidence="4">
    <location>
        <position position="251"/>
    </location>
    <ligand>
        <name>ATP</name>
        <dbReference type="ChEBI" id="CHEBI:30616"/>
    </ligand>
</feature>
<dbReference type="Gene3D" id="2.60.200.20">
    <property type="match status" value="1"/>
</dbReference>
<dbReference type="EMBL" id="JAHMHR010000115">
    <property type="protein sequence ID" value="KAK1656858.1"/>
    <property type="molecule type" value="Genomic_DNA"/>
</dbReference>
<comment type="similarity">
    <text evidence="1">Belongs to the protein kinase superfamily. CAMK Ser/Thr protein kinase family. CHEK2 subfamily.</text>
</comment>
<evidence type="ECO:0000313" key="9">
    <source>
        <dbReference type="Proteomes" id="UP001224890"/>
    </source>
</evidence>
<dbReference type="CDD" id="cd00060">
    <property type="entry name" value="FHA"/>
    <property type="match status" value="1"/>
</dbReference>